<dbReference type="InterPro" id="IPR001387">
    <property type="entry name" value="Cro/C1-type_HTH"/>
</dbReference>
<proteinExistence type="predicted"/>
<evidence type="ECO:0000259" key="5">
    <source>
        <dbReference type="PROSITE" id="PS50932"/>
    </source>
</evidence>
<evidence type="ECO:0000259" key="6">
    <source>
        <dbReference type="PROSITE" id="PS50943"/>
    </source>
</evidence>
<gene>
    <name evidence="7" type="ORF">EB233_22400</name>
</gene>
<protein>
    <submittedName>
        <fullName evidence="7">LacI family transcriptional regulator</fullName>
    </submittedName>
</protein>
<dbReference type="InterPro" id="IPR028082">
    <property type="entry name" value="Peripla_BP_I"/>
</dbReference>
<dbReference type="Proteomes" id="UP000503339">
    <property type="component" value="Chromosome"/>
</dbReference>
<evidence type="ECO:0000256" key="4">
    <source>
        <dbReference type="SAM" id="MobiDB-lite"/>
    </source>
</evidence>
<dbReference type="PANTHER" id="PTHR30146">
    <property type="entry name" value="LACI-RELATED TRANSCRIPTIONAL REPRESSOR"/>
    <property type="match status" value="1"/>
</dbReference>
<reference evidence="7 8" key="1">
    <citation type="submission" date="2018-10" db="EMBL/GenBank/DDBJ databases">
        <authorList>
            <person name="Perry B.J."/>
            <person name="Sullivan J.T."/>
            <person name="Murphy R.J.T."/>
            <person name="Ramsay J.P."/>
            <person name="Ronson C.W."/>
        </authorList>
    </citation>
    <scope>NUCLEOTIDE SEQUENCE [LARGE SCALE GENOMIC DNA]</scope>
    <source>
        <strain evidence="7 8">NZP2014</strain>
    </source>
</reference>
<sequence length="390" mass="42032">MAGYETGLLKWISAHVSREWGRLSGRLKVTIRDVARAAGVSVTSVSRHLNGQISLPEPTASRIGQAAERLGYRPNAIARRLNSGKSETLGLITADIAYPLFAEIASASEAEAARHGYNLLMFNSRNLVEKEVSFLSRIEDRQVDGILLLTNHHDDGRLLRRINETGNVVLLDEDVPGAKAPRLFADNVHGGLLATRHLIGRGHTRIAAIGGPRGLLSTTERLDGFTRALGEVDLHADPALLRFCEYEEAPASIAFLDLLQQDEPPTAIFTFGDMLATGAMRAARQAGIRIPDDISLVSFDDIHNADLLAPALTTVRQSAAEFGTRGVNMLLDFISGGKTETVIERVGVELVTRGSVAPPHGRPSGRSTRHTGSGSPDGLPVSAREEEPEN</sequence>
<evidence type="ECO:0000256" key="1">
    <source>
        <dbReference type="ARBA" id="ARBA00023015"/>
    </source>
</evidence>
<dbReference type="Gene3D" id="3.40.50.2300">
    <property type="match status" value="2"/>
</dbReference>
<keyword evidence="2" id="KW-0238">DNA-binding</keyword>
<dbReference type="Gene3D" id="1.10.260.40">
    <property type="entry name" value="lambda repressor-like DNA-binding domains"/>
    <property type="match status" value="1"/>
</dbReference>
<evidence type="ECO:0000313" key="7">
    <source>
        <dbReference type="EMBL" id="QKC77907.1"/>
    </source>
</evidence>
<dbReference type="CDD" id="cd01392">
    <property type="entry name" value="HTH_LacI"/>
    <property type="match status" value="1"/>
</dbReference>
<dbReference type="KEGG" id="merd:EB233_22400"/>
<feature type="region of interest" description="Disordered" evidence="4">
    <location>
        <begin position="354"/>
        <end position="390"/>
    </location>
</feature>
<dbReference type="InterPro" id="IPR010982">
    <property type="entry name" value="Lambda_DNA-bd_dom_sf"/>
</dbReference>
<evidence type="ECO:0000313" key="8">
    <source>
        <dbReference type="Proteomes" id="UP000503339"/>
    </source>
</evidence>
<dbReference type="PROSITE" id="PS50932">
    <property type="entry name" value="HTH_LACI_2"/>
    <property type="match status" value="1"/>
</dbReference>
<feature type="domain" description="HTH cro/C1-type" evidence="6">
    <location>
        <begin position="26"/>
        <end position="77"/>
    </location>
</feature>
<dbReference type="SUPFAM" id="SSF53822">
    <property type="entry name" value="Periplasmic binding protein-like I"/>
    <property type="match status" value="1"/>
</dbReference>
<dbReference type="SUPFAM" id="SSF47413">
    <property type="entry name" value="lambda repressor-like DNA-binding domains"/>
    <property type="match status" value="1"/>
</dbReference>
<dbReference type="GO" id="GO:0003700">
    <property type="term" value="F:DNA-binding transcription factor activity"/>
    <property type="evidence" value="ECO:0007669"/>
    <property type="project" value="TreeGrafter"/>
</dbReference>
<keyword evidence="3" id="KW-0804">Transcription</keyword>
<keyword evidence="1" id="KW-0805">Transcription regulation</keyword>
<evidence type="ECO:0000256" key="3">
    <source>
        <dbReference type="ARBA" id="ARBA00023163"/>
    </source>
</evidence>
<dbReference type="CDD" id="cd06267">
    <property type="entry name" value="PBP1_LacI_sugar_binding-like"/>
    <property type="match status" value="1"/>
</dbReference>
<keyword evidence="8" id="KW-1185">Reference proteome</keyword>
<dbReference type="PROSITE" id="PS50943">
    <property type="entry name" value="HTH_CROC1"/>
    <property type="match status" value="1"/>
</dbReference>
<dbReference type="InterPro" id="IPR046335">
    <property type="entry name" value="LacI/GalR-like_sensor"/>
</dbReference>
<evidence type="ECO:0000256" key="2">
    <source>
        <dbReference type="ARBA" id="ARBA00023125"/>
    </source>
</evidence>
<dbReference type="Pfam" id="PF13377">
    <property type="entry name" value="Peripla_BP_3"/>
    <property type="match status" value="1"/>
</dbReference>
<dbReference type="SMART" id="SM00354">
    <property type="entry name" value="HTH_LACI"/>
    <property type="match status" value="1"/>
</dbReference>
<dbReference type="GO" id="GO:0000976">
    <property type="term" value="F:transcription cis-regulatory region binding"/>
    <property type="evidence" value="ECO:0007669"/>
    <property type="project" value="TreeGrafter"/>
</dbReference>
<dbReference type="AlphaFoldDB" id="A0A6M7UPQ0"/>
<dbReference type="InterPro" id="IPR000843">
    <property type="entry name" value="HTH_LacI"/>
</dbReference>
<name>A0A6M7UPQ0_9HYPH</name>
<dbReference type="PANTHER" id="PTHR30146:SF109">
    <property type="entry name" value="HTH-TYPE TRANSCRIPTIONAL REGULATOR GALS"/>
    <property type="match status" value="1"/>
</dbReference>
<organism evidence="7 8">
    <name type="scientific">Mesorhizobium erdmanii</name>
    <dbReference type="NCBI Taxonomy" id="1777866"/>
    <lineage>
        <taxon>Bacteria</taxon>
        <taxon>Pseudomonadati</taxon>
        <taxon>Pseudomonadota</taxon>
        <taxon>Alphaproteobacteria</taxon>
        <taxon>Hyphomicrobiales</taxon>
        <taxon>Phyllobacteriaceae</taxon>
        <taxon>Mesorhizobium</taxon>
    </lineage>
</organism>
<dbReference type="Pfam" id="PF00356">
    <property type="entry name" value="LacI"/>
    <property type="match status" value="1"/>
</dbReference>
<dbReference type="EMBL" id="CP033361">
    <property type="protein sequence ID" value="QKC77907.1"/>
    <property type="molecule type" value="Genomic_DNA"/>
</dbReference>
<accession>A0A6M7UPQ0</accession>
<feature type="domain" description="HTH lacI-type" evidence="5">
    <location>
        <begin position="29"/>
        <end position="83"/>
    </location>
</feature>
<feature type="compositionally biased region" description="Low complexity" evidence="4">
    <location>
        <begin position="362"/>
        <end position="376"/>
    </location>
</feature>